<dbReference type="EMBL" id="SEYY01000724">
    <property type="protein sequence ID" value="KAB7506612.1"/>
    <property type="molecule type" value="Genomic_DNA"/>
</dbReference>
<proteinExistence type="inferred from homology"/>
<protein>
    <recommendedName>
        <fullName evidence="1">non-specific serine/threonine protein kinase</fullName>
        <ecNumber evidence="1">2.7.11.1</ecNumber>
    </recommendedName>
</protein>
<dbReference type="EC" id="2.7.11.1" evidence="1"/>
<keyword evidence="6 7" id="KW-0067">ATP-binding</keyword>
<sequence>FYVINICYKKKLLSRSMNPADFGINSYSSNFSPHKNSSQSKDEEIDDIAYLLDNVPELDSLFVLKKKVGYGTFSSVYLGCAKAKSVSANKKYYAIKHIIPTSHPSRIYMELKCLKLMGGKDNIIEATLCLRNLNHIVLIMPYFSHDVFNEYVGKLTVQEICDYIYNLFKALEKVHSYNIVHRDIKPSNFLYSRKHRRYALIDFGLAQDFNKEKNENGIRSNEEKKFVSPASETPHVFGAKPVKRKLSTAYNSGSTTPVNVELGISSIKKARLTSPATSDSQISASNSTLKDSPSKHTRLALSVRSEKNSSKVENSKLKGGELPIQCKRSLALQTNILRRSPRKLENVNRIKFLKGFNSSVSSSGSWTKSFENSVGASASGYSCSGNYNSDIMNNNTKGSTLQEVKTKSGRTLLCPTSCRCYGSAKVCSICLGRKSQHAPRAGTPGFRAPEVLLRHPNQTTG</sequence>
<dbReference type="GO" id="GO:0051301">
    <property type="term" value="P:cell division"/>
    <property type="evidence" value="ECO:0007669"/>
    <property type="project" value="UniProtKB-KW"/>
</dbReference>
<dbReference type="Gene3D" id="1.10.510.10">
    <property type="entry name" value="Transferase(Phosphotransferase) domain 1"/>
    <property type="match status" value="1"/>
</dbReference>
<keyword evidence="11" id="KW-0131">Cell cycle</keyword>
<dbReference type="InterPro" id="IPR008271">
    <property type="entry name" value="Ser/Thr_kinase_AS"/>
</dbReference>
<dbReference type="GO" id="GO:0044773">
    <property type="term" value="P:mitotic DNA damage checkpoint signaling"/>
    <property type="evidence" value="ECO:0007669"/>
    <property type="project" value="TreeGrafter"/>
</dbReference>
<dbReference type="GO" id="GO:0005524">
    <property type="term" value="F:ATP binding"/>
    <property type="evidence" value="ECO:0007669"/>
    <property type="project" value="UniProtKB-UniRule"/>
</dbReference>
<organism evidence="11 12">
    <name type="scientific">Armadillidium nasatum</name>
    <dbReference type="NCBI Taxonomy" id="96803"/>
    <lineage>
        <taxon>Eukaryota</taxon>
        <taxon>Metazoa</taxon>
        <taxon>Ecdysozoa</taxon>
        <taxon>Arthropoda</taxon>
        <taxon>Crustacea</taxon>
        <taxon>Multicrustacea</taxon>
        <taxon>Malacostraca</taxon>
        <taxon>Eumalacostraca</taxon>
        <taxon>Peracarida</taxon>
        <taxon>Isopoda</taxon>
        <taxon>Oniscidea</taxon>
        <taxon>Crinocheta</taxon>
        <taxon>Armadillidiidae</taxon>
        <taxon>Armadillidium</taxon>
    </lineage>
</organism>
<gene>
    <name evidence="11" type="primary">Cdc7</name>
    <name evidence="11" type="ORF">Anas_02306</name>
</gene>
<dbReference type="PROSITE" id="PS50011">
    <property type="entry name" value="PROTEIN_KINASE_DOM"/>
    <property type="match status" value="1"/>
</dbReference>
<dbReference type="Proteomes" id="UP000326759">
    <property type="component" value="Unassembled WGS sequence"/>
</dbReference>
<evidence type="ECO:0000256" key="2">
    <source>
        <dbReference type="ARBA" id="ARBA00022527"/>
    </source>
</evidence>
<dbReference type="InterPro" id="IPR011009">
    <property type="entry name" value="Kinase-like_dom_sf"/>
</dbReference>
<name>A0A5N5TKD2_9CRUS</name>
<keyword evidence="2 8" id="KW-0723">Serine/threonine-protein kinase</keyword>
<evidence type="ECO:0000259" key="10">
    <source>
        <dbReference type="PROSITE" id="PS50011"/>
    </source>
</evidence>
<dbReference type="GO" id="GO:0004674">
    <property type="term" value="F:protein serine/threonine kinase activity"/>
    <property type="evidence" value="ECO:0007669"/>
    <property type="project" value="UniProtKB-KW"/>
</dbReference>
<keyword evidence="4 7" id="KW-0547">Nucleotide-binding</keyword>
<dbReference type="PANTHER" id="PTHR44167:SF23">
    <property type="entry name" value="CDC7 KINASE, ISOFORM A-RELATED"/>
    <property type="match status" value="1"/>
</dbReference>
<comment type="similarity">
    <text evidence="8">Belongs to the protein kinase superfamily.</text>
</comment>
<dbReference type="Gene3D" id="3.30.200.20">
    <property type="entry name" value="Phosphorylase Kinase, domain 1"/>
    <property type="match status" value="1"/>
</dbReference>
<keyword evidence="5 11" id="KW-0418">Kinase</keyword>
<accession>A0A5N5TKD2</accession>
<feature type="compositionally biased region" description="Polar residues" evidence="9">
    <location>
        <begin position="275"/>
        <end position="291"/>
    </location>
</feature>
<feature type="binding site" evidence="7">
    <location>
        <position position="96"/>
    </location>
    <ligand>
        <name>ATP</name>
        <dbReference type="ChEBI" id="CHEBI:30616"/>
    </ligand>
</feature>
<comment type="caution">
    <text evidence="11">The sequence shown here is derived from an EMBL/GenBank/DDBJ whole genome shotgun (WGS) entry which is preliminary data.</text>
</comment>
<dbReference type="PROSITE" id="PS00108">
    <property type="entry name" value="PROTEIN_KINASE_ST"/>
    <property type="match status" value="1"/>
</dbReference>
<dbReference type="SMART" id="SM00220">
    <property type="entry name" value="S_TKc"/>
    <property type="match status" value="1"/>
</dbReference>
<dbReference type="OrthoDB" id="10020333at2759"/>
<feature type="domain" description="Protein kinase" evidence="10">
    <location>
        <begin position="62"/>
        <end position="461"/>
    </location>
</feature>
<keyword evidence="12" id="KW-1185">Reference proteome</keyword>
<reference evidence="11 12" key="1">
    <citation type="journal article" date="2019" name="PLoS Biol.">
        <title>Sex chromosomes control vertical transmission of feminizing Wolbachia symbionts in an isopod.</title>
        <authorList>
            <person name="Becking T."/>
            <person name="Chebbi M.A."/>
            <person name="Giraud I."/>
            <person name="Moumen B."/>
            <person name="Laverre T."/>
            <person name="Caubet Y."/>
            <person name="Peccoud J."/>
            <person name="Gilbert C."/>
            <person name="Cordaux R."/>
        </authorList>
    </citation>
    <scope>NUCLEOTIDE SEQUENCE [LARGE SCALE GENOMIC DNA]</scope>
    <source>
        <strain evidence="11">ANa2</strain>
        <tissue evidence="11">Whole body excluding digestive tract and cuticle</tissue>
    </source>
</reference>
<evidence type="ECO:0000256" key="4">
    <source>
        <dbReference type="ARBA" id="ARBA00022741"/>
    </source>
</evidence>
<dbReference type="PROSITE" id="PS00107">
    <property type="entry name" value="PROTEIN_KINASE_ATP"/>
    <property type="match status" value="1"/>
</dbReference>
<dbReference type="InterPro" id="IPR017441">
    <property type="entry name" value="Protein_kinase_ATP_BS"/>
</dbReference>
<evidence type="ECO:0000256" key="1">
    <source>
        <dbReference type="ARBA" id="ARBA00012513"/>
    </source>
</evidence>
<dbReference type="AlphaFoldDB" id="A0A5N5TKD2"/>
<dbReference type="Pfam" id="PF00069">
    <property type="entry name" value="Pkinase"/>
    <property type="match status" value="1"/>
</dbReference>
<dbReference type="SUPFAM" id="SSF56112">
    <property type="entry name" value="Protein kinase-like (PK-like)"/>
    <property type="match status" value="1"/>
</dbReference>
<evidence type="ECO:0000256" key="8">
    <source>
        <dbReference type="RuleBase" id="RU000304"/>
    </source>
</evidence>
<dbReference type="PANTHER" id="PTHR44167">
    <property type="entry name" value="OVARIAN-SPECIFIC SERINE/THREONINE-PROTEIN KINASE LOK-RELATED"/>
    <property type="match status" value="1"/>
</dbReference>
<evidence type="ECO:0000256" key="5">
    <source>
        <dbReference type="ARBA" id="ARBA00022777"/>
    </source>
</evidence>
<evidence type="ECO:0000313" key="12">
    <source>
        <dbReference type="Proteomes" id="UP000326759"/>
    </source>
</evidence>
<feature type="region of interest" description="Disordered" evidence="9">
    <location>
        <begin position="275"/>
        <end position="297"/>
    </location>
</feature>
<keyword evidence="3" id="KW-0808">Transferase</keyword>
<feature type="non-terminal residue" evidence="11">
    <location>
        <position position="1"/>
    </location>
</feature>
<evidence type="ECO:0000256" key="3">
    <source>
        <dbReference type="ARBA" id="ARBA00022679"/>
    </source>
</evidence>
<evidence type="ECO:0000256" key="9">
    <source>
        <dbReference type="SAM" id="MobiDB-lite"/>
    </source>
</evidence>
<evidence type="ECO:0000256" key="7">
    <source>
        <dbReference type="PROSITE-ProRule" id="PRU10141"/>
    </source>
</evidence>
<evidence type="ECO:0000256" key="6">
    <source>
        <dbReference type="ARBA" id="ARBA00022840"/>
    </source>
</evidence>
<keyword evidence="11" id="KW-0132">Cell division</keyword>
<evidence type="ECO:0000313" key="11">
    <source>
        <dbReference type="EMBL" id="KAB7506612.1"/>
    </source>
</evidence>
<dbReference type="GO" id="GO:0005634">
    <property type="term" value="C:nucleus"/>
    <property type="evidence" value="ECO:0007669"/>
    <property type="project" value="TreeGrafter"/>
</dbReference>
<dbReference type="InterPro" id="IPR000719">
    <property type="entry name" value="Prot_kinase_dom"/>
</dbReference>